<organism evidence="2 3">
    <name type="scientific">Crinalium epipsammum PCC 9333</name>
    <dbReference type="NCBI Taxonomy" id="1173022"/>
    <lineage>
        <taxon>Bacteria</taxon>
        <taxon>Bacillati</taxon>
        <taxon>Cyanobacteriota</taxon>
        <taxon>Cyanophyceae</taxon>
        <taxon>Gomontiellales</taxon>
        <taxon>Gomontiellaceae</taxon>
        <taxon>Crinalium</taxon>
    </lineage>
</organism>
<feature type="region of interest" description="Disordered" evidence="1">
    <location>
        <begin position="28"/>
        <end position="53"/>
    </location>
</feature>
<dbReference type="Proteomes" id="UP000010472">
    <property type="component" value="Chromosome"/>
</dbReference>
<sequence length="53" mass="6118">MSRVTKSEQQTPPSVEQLSIFTLLEQLQSQPQPEPKPEQKKLNPLNCEITKNR</sequence>
<evidence type="ECO:0000256" key="1">
    <source>
        <dbReference type="SAM" id="MobiDB-lite"/>
    </source>
</evidence>
<evidence type="ECO:0000313" key="3">
    <source>
        <dbReference type="Proteomes" id="UP000010472"/>
    </source>
</evidence>
<dbReference type="KEGG" id="cep:Cri9333_0366"/>
<dbReference type="EMBL" id="CP003620">
    <property type="protein sequence ID" value="AFZ11346.1"/>
    <property type="molecule type" value="Genomic_DNA"/>
</dbReference>
<keyword evidence="3" id="KW-1185">Reference proteome</keyword>
<accession>K9VTR6</accession>
<dbReference type="RefSeq" id="WP_015201487.1">
    <property type="nucleotide sequence ID" value="NC_019753.1"/>
</dbReference>
<evidence type="ECO:0000313" key="2">
    <source>
        <dbReference type="EMBL" id="AFZ11346.1"/>
    </source>
</evidence>
<protein>
    <submittedName>
        <fullName evidence="2">Uncharacterized protein</fullName>
    </submittedName>
</protein>
<proteinExistence type="predicted"/>
<dbReference type="HOGENOM" id="CLU_3060675_0_0_3"/>
<name>K9VTR6_9CYAN</name>
<gene>
    <name evidence="2" type="ORF">Cri9333_0366</name>
</gene>
<dbReference type="AlphaFoldDB" id="K9VTR6"/>
<reference evidence="2 3" key="1">
    <citation type="submission" date="2012-06" db="EMBL/GenBank/DDBJ databases">
        <title>Finished chromosome of genome of Crinalium epipsammum PCC 9333.</title>
        <authorList>
            <consortium name="US DOE Joint Genome Institute"/>
            <person name="Gugger M."/>
            <person name="Coursin T."/>
            <person name="Rippka R."/>
            <person name="Tandeau De Marsac N."/>
            <person name="Huntemann M."/>
            <person name="Wei C.-L."/>
            <person name="Han J."/>
            <person name="Detter J.C."/>
            <person name="Han C."/>
            <person name="Tapia R."/>
            <person name="Davenport K."/>
            <person name="Daligault H."/>
            <person name="Erkkila T."/>
            <person name="Gu W."/>
            <person name="Munk A.C.C."/>
            <person name="Teshima H."/>
            <person name="Xu Y."/>
            <person name="Chain P."/>
            <person name="Chen A."/>
            <person name="Krypides N."/>
            <person name="Mavromatis K."/>
            <person name="Markowitz V."/>
            <person name="Szeto E."/>
            <person name="Ivanova N."/>
            <person name="Mikhailova N."/>
            <person name="Ovchinnikova G."/>
            <person name="Pagani I."/>
            <person name="Pati A."/>
            <person name="Goodwin L."/>
            <person name="Peters L."/>
            <person name="Pitluck S."/>
            <person name="Woyke T."/>
            <person name="Kerfeld C."/>
        </authorList>
    </citation>
    <scope>NUCLEOTIDE SEQUENCE [LARGE SCALE GENOMIC DNA]</scope>
    <source>
        <strain evidence="2 3">PCC 9333</strain>
    </source>
</reference>